<dbReference type="Pfam" id="PF12796">
    <property type="entry name" value="Ank_2"/>
    <property type="match status" value="1"/>
</dbReference>
<dbReference type="Gene3D" id="1.25.40.20">
    <property type="entry name" value="Ankyrin repeat-containing domain"/>
    <property type="match status" value="2"/>
</dbReference>
<evidence type="ECO:0000313" key="1">
    <source>
        <dbReference type="EMBL" id="EGG18382.1"/>
    </source>
</evidence>
<dbReference type="KEGG" id="dfa:DFA_03876"/>
<sequence>MIVDYALPWSFIKRHLPTRVSLSLNIRTYIISRYCSHRNATLDTLLHLLEWSPDYNPIPFKESFNVNLASNIAKTGRRDILEFIINRYPNINLSNVIDEAAKHGGDLAVWLMKTFKQLIDYPPRLALLNAANHGNLSVIEYFHQLNNHCQFTTNHMDYASRNGHLEIVKFLHFNRSEGCTQSAIDNASEGGFLDIVMFLHHNRTEGCSKSAFNNASRNGHFEIVKFLHFNRTEGCSFYAMDGASTFGSLDIVKFLHFNRTEGCSKEAMDKCSKLEIIQFLHFNRTEGATTQAMNKACERGDLDTVSFLYQNRSEKYSSIAIDNASKNGHLNILKFLEFNKILEYNILTMIGLVIQNNCKLEILEFLYHHVKKEENVPPSSKEISIENAILNDRLDIIQFLYHHYPKLISTSNAIQLSVKYGKTEILKFLFQETKNNHLLLPTSAMDTASQNGHLEMVKYLHSKNNQCTTNAMDMASSNGHLNIVQWLHQNRSEGPTKMAMEYSLVQGRVQVAQFLRKHYPRESKRIRQLDTSIHSITNYVQYCKTLEYIESINIKAKIKIVDINPLP</sequence>
<accession>F4Q0N1</accession>
<dbReference type="PANTHER" id="PTHR46586">
    <property type="entry name" value="ANKYRIN REPEAT-CONTAINING PROTEIN"/>
    <property type="match status" value="1"/>
</dbReference>
<dbReference type="InterPro" id="IPR052050">
    <property type="entry name" value="SecEffector_AnkRepeat"/>
</dbReference>
<gene>
    <name evidence="1" type="ORF">DFA_03876</name>
</gene>
<dbReference type="OrthoDB" id="70387at2759"/>
<keyword evidence="2" id="KW-1185">Reference proteome</keyword>
<dbReference type="EMBL" id="GL883018">
    <property type="protein sequence ID" value="EGG18382.1"/>
    <property type="molecule type" value="Genomic_DNA"/>
</dbReference>
<dbReference type="RefSeq" id="XP_004366286.1">
    <property type="nucleotide sequence ID" value="XM_004366229.1"/>
</dbReference>
<evidence type="ECO:0008006" key="3">
    <source>
        <dbReference type="Google" id="ProtNLM"/>
    </source>
</evidence>
<dbReference type="Proteomes" id="UP000007797">
    <property type="component" value="Unassembled WGS sequence"/>
</dbReference>
<dbReference type="AlphaFoldDB" id="F4Q0N1"/>
<dbReference type="InterPro" id="IPR036770">
    <property type="entry name" value="Ankyrin_rpt-contain_sf"/>
</dbReference>
<reference evidence="2" key="1">
    <citation type="journal article" date="2011" name="Genome Res.">
        <title>Phylogeny-wide analysis of social amoeba genomes highlights ancient origins for complex intercellular communication.</title>
        <authorList>
            <person name="Heidel A.J."/>
            <person name="Lawal H.M."/>
            <person name="Felder M."/>
            <person name="Schilde C."/>
            <person name="Helps N.R."/>
            <person name="Tunggal B."/>
            <person name="Rivero F."/>
            <person name="John U."/>
            <person name="Schleicher M."/>
            <person name="Eichinger L."/>
            <person name="Platzer M."/>
            <person name="Noegel A.A."/>
            <person name="Schaap P."/>
            <person name="Gloeckner G."/>
        </authorList>
    </citation>
    <scope>NUCLEOTIDE SEQUENCE [LARGE SCALE GENOMIC DNA]</scope>
    <source>
        <strain evidence="2">SH3</strain>
    </source>
</reference>
<organism evidence="1 2">
    <name type="scientific">Cavenderia fasciculata</name>
    <name type="common">Slime mold</name>
    <name type="synonym">Dictyostelium fasciculatum</name>
    <dbReference type="NCBI Taxonomy" id="261658"/>
    <lineage>
        <taxon>Eukaryota</taxon>
        <taxon>Amoebozoa</taxon>
        <taxon>Evosea</taxon>
        <taxon>Eumycetozoa</taxon>
        <taxon>Dictyostelia</taxon>
        <taxon>Acytosteliales</taxon>
        <taxon>Cavenderiaceae</taxon>
        <taxon>Cavenderia</taxon>
    </lineage>
</organism>
<dbReference type="STRING" id="1054147.F4Q0N1"/>
<protein>
    <recommendedName>
        <fullName evidence="3">Ankyrin repeat-containing protein</fullName>
    </recommendedName>
</protein>
<dbReference type="GeneID" id="14870312"/>
<evidence type="ECO:0000313" key="2">
    <source>
        <dbReference type="Proteomes" id="UP000007797"/>
    </source>
</evidence>
<dbReference type="InterPro" id="IPR002110">
    <property type="entry name" value="Ankyrin_rpt"/>
</dbReference>
<dbReference type="Pfam" id="PF13637">
    <property type="entry name" value="Ank_4"/>
    <property type="match status" value="1"/>
</dbReference>
<dbReference type="SUPFAM" id="SSF48403">
    <property type="entry name" value="Ankyrin repeat"/>
    <property type="match status" value="1"/>
</dbReference>
<name>F4Q0N1_CACFS</name>
<dbReference type="PANTHER" id="PTHR46586:SF3">
    <property type="entry name" value="ANKYRIN REPEAT-CONTAINING PROTEIN"/>
    <property type="match status" value="1"/>
</dbReference>
<proteinExistence type="predicted"/>